<name>A0A8H7Q2A0_MORIS</name>
<keyword evidence="8" id="KW-0238">DNA-binding</keyword>
<dbReference type="SMART" id="SM00355">
    <property type="entry name" value="ZnF_C2H2"/>
    <property type="match status" value="2"/>
</dbReference>
<keyword evidence="6" id="KW-0862">Zinc</keyword>
<dbReference type="SUPFAM" id="SSF57667">
    <property type="entry name" value="beta-beta-alpha zinc fingers"/>
    <property type="match status" value="1"/>
</dbReference>
<organism evidence="14 15">
    <name type="scientific">Mortierella isabellina</name>
    <name type="common">Filamentous fungus</name>
    <name type="synonym">Umbelopsis isabellina</name>
    <dbReference type="NCBI Taxonomy" id="91625"/>
    <lineage>
        <taxon>Eukaryota</taxon>
        <taxon>Fungi</taxon>
        <taxon>Fungi incertae sedis</taxon>
        <taxon>Mucoromycota</taxon>
        <taxon>Mucoromycotina</taxon>
        <taxon>Umbelopsidomycetes</taxon>
        <taxon>Umbelopsidales</taxon>
        <taxon>Umbelopsidaceae</taxon>
        <taxon>Umbelopsis</taxon>
    </lineage>
</organism>
<sequence length="419" mass="46486">MGDSDKTNPAAAAAINKHQHHYTGDWNDNTTSYATSSSALAHSNQSWESAQSSTAFANYSAAATTSLPQAQRYPAVTSHPVTSAAPAAYPSVASYQPTWYDFNQQAQAAPQHHHHAADHQQQASASHCMSAPTTPMNDDESHHLGYIQGQQHPYAMTPTYATLTGRRDHRNHDTLHHQSPEQYDEYDRPVPSFPSWDQSYAPPAIDSHSPASHEDSYYQGQEDDYRKTSASGMPVFNTSPTGGAYQYSPGEETPSPMANSYPAGTNTDYLSYHDDNAKHARRYSIGGGMITSAPLNMPSYPPYMKAYHYKVPLTERPYKCDKCPQSFNRNHDLKRHKRIHLSVKPFPCQTCDKQFSRKDALKRHILVKRCGQPLPPDGRRSSNHHSVPQSTSGVSNSRNKSGPLDLPDQYANAPMAPPY</sequence>
<evidence type="ECO:0000256" key="2">
    <source>
        <dbReference type="ARBA" id="ARBA00006991"/>
    </source>
</evidence>
<gene>
    <name evidence="14" type="ORF">INT43_000725</name>
</gene>
<dbReference type="GO" id="GO:0032502">
    <property type="term" value="P:developmental process"/>
    <property type="evidence" value="ECO:0007669"/>
    <property type="project" value="UniProtKB-ARBA"/>
</dbReference>
<dbReference type="GO" id="GO:0000981">
    <property type="term" value="F:DNA-binding transcription factor activity, RNA polymerase II-specific"/>
    <property type="evidence" value="ECO:0007669"/>
    <property type="project" value="TreeGrafter"/>
</dbReference>
<dbReference type="PROSITE" id="PS00028">
    <property type="entry name" value="ZINC_FINGER_C2H2_1"/>
    <property type="match status" value="1"/>
</dbReference>
<keyword evidence="15" id="KW-1185">Reference proteome</keyword>
<evidence type="ECO:0000256" key="7">
    <source>
        <dbReference type="ARBA" id="ARBA00023015"/>
    </source>
</evidence>
<evidence type="ECO:0000256" key="8">
    <source>
        <dbReference type="ARBA" id="ARBA00023125"/>
    </source>
</evidence>
<dbReference type="GO" id="GO:0008270">
    <property type="term" value="F:zinc ion binding"/>
    <property type="evidence" value="ECO:0007669"/>
    <property type="project" value="UniProtKB-KW"/>
</dbReference>
<accession>A0A8H7Q2A0</accession>
<dbReference type="PROSITE" id="PS50157">
    <property type="entry name" value="ZINC_FINGER_C2H2_2"/>
    <property type="match status" value="2"/>
</dbReference>
<dbReference type="GO" id="GO:0005634">
    <property type="term" value="C:nucleus"/>
    <property type="evidence" value="ECO:0007669"/>
    <property type="project" value="UniProtKB-SubCell"/>
</dbReference>
<dbReference type="AlphaFoldDB" id="A0A8H7Q2A0"/>
<feature type="region of interest" description="Disordered" evidence="12">
    <location>
        <begin position="106"/>
        <end position="136"/>
    </location>
</feature>
<dbReference type="PANTHER" id="PTHR24394">
    <property type="entry name" value="ZINC FINGER PROTEIN"/>
    <property type="match status" value="1"/>
</dbReference>
<comment type="similarity">
    <text evidence="2">Belongs to the krueppel C2H2-type zinc-finger protein family.</text>
</comment>
<dbReference type="PANTHER" id="PTHR24394:SF29">
    <property type="entry name" value="MYONEURIN"/>
    <property type="match status" value="1"/>
</dbReference>
<comment type="subcellular location">
    <subcellularLocation>
        <location evidence="1">Nucleus</location>
    </subcellularLocation>
</comment>
<feature type="region of interest" description="Disordered" evidence="12">
    <location>
        <begin position="370"/>
        <end position="419"/>
    </location>
</feature>
<dbReference type="Gene3D" id="3.30.160.60">
    <property type="entry name" value="Classic Zinc Finger"/>
    <property type="match status" value="2"/>
</dbReference>
<evidence type="ECO:0000256" key="6">
    <source>
        <dbReference type="ARBA" id="ARBA00022833"/>
    </source>
</evidence>
<keyword evidence="3" id="KW-0479">Metal-binding</keyword>
<evidence type="ECO:0000256" key="9">
    <source>
        <dbReference type="ARBA" id="ARBA00023163"/>
    </source>
</evidence>
<dbReference type="Proteomes" id="UP000654370">
    <property type="component" value="Unassembled WGS sequence"/>
</dbReference>
<dbReference type="InterPro" id="IPR036236">
    <property type="entry name" value="Znf_C2H2_sf"/>
</dbReference>
<evidence type="ECO:0000256" key="5">
    <source>
        <dbReference type="ARBA" id="ARBA00022771"/>
    </source>
</evidence>
<evidence type="ECO:0000256" key="12">
    <source>
        <dbReference type="SAM" id="MobiDB-lite"/>
    </source>
</evidence>
<feature type="compositionally biased region" description="Polar residues" evidence="12">
    <location>
        <begin position="384"/>
        <end position="400"/>
    </location>
</feature>
<keyword evidence="9" id="KW-0804">Transcription</keyword>
<evidence type="ECO:0000256" key="10">
    <source>
        <dbReference type="ARBA" id="ARBA00023242"/>
    </source>
</evidence>
<reference evidence="14" key="1">
    <citation type="submission" date="2020-12" db="EMBL/GenBank/DDBJ databases">
        <title>Metabolic potential, ecology and presence of endohyphal bacteria is reflected in genomic diversity of Mucoromycotina.</title>
        <authorList>
            <person name="Muszewska A."/>
            <person name="Okrasinska A."/>
            <person name="Steczkiewicz K."/>
            <person name="Drgas O."/>
            <person name="Orlowska M."/>
            <person name="Perlinska-Lenart U."/>
            <person name="Aleksandrzak-Piekarczyk T."/>
            <person name="Szatraj K."/>
            <person name="Zielenkiewicz U."/>
            <person name="Pilsyk S."/>
            <person name="Malc E."/>
            <person name="Mieczkowski P."/>
            <person name="Kruszewska J.S."/>
            <person name="Biernat P."/>
            <person name="Pawlowska J."/>
        </authorList>
    </citation>
    <scope>NUCLEOTIDE SEQUENCE</scope>
    <source>
        <strain evidence="14">WA0000067209</strain>
    </source>
</reference>
<keyword evidence="5 11" id="KW-0863">Zinc-finger</keyword>
<evidence type="ECO:0000256" key="3">
    <source>
        <dbReference type="ARBA" id="ARBA00022723"/>
    </source>
</evidence>
<keyword evidence="7" id="KW-0805">Transcription regulation</keyword>
<dbReference type="EMBL" id="JAEPQZ010000002">
    <property type="protein sequence ID" value="KAG2184812.1"/>
    <property type="molecule type" value="Genomic_DNA"/>
</dbReference>
<feature type="region of interest" description="Disordered" evidence="12">
    <location>
        <begin position="198"/>
        <end position="223"/>
    </location>
</feature>
<evidence type="ECO:0000256" key="11">
    <source>
        <dbReference type="PROSITE-ProRule" id="PRU00042"/>
    </source>
</evidence>
<dbReference type="GO" id="GO:0003677">
    <property type="term" value="F:DNA binding"/>
    <property type="evidence" value="ECO:0007669"/>
    <property type="project" value="UniProtKB-KW"/>
</dbReference>
<evidence type="ECO:0000313" key="15">
    <source>
        <dbReference type="Proteomes" id="UP000654370"/>
    </source>
</evidence>
<dbReference type="InterPro" id="IPR013087">
    <property type="entry name" value="Znf_C2H2_type"/>
</dbReference>
<dbReference type="FunFam" id="3.30.160.60:FF:001156">
    <property type="entry name" value="Zinc finger protein 407"/>
    <property type="match status" value="1"/>
</dbReference>
<protein>
    <recommendedName>
        <fullName evidence="13">C2H2-type domain-containing protein</fullName>
    </recommendedName>
</protein>
<evidence type="ECO:0000313" key="14">
    <source>
        <dbReference type="EMBL" id="KAG2184812.1"/>
    </source>
</evidence>
<evidence type="ECO:0000256" key="1">
    <source>
        <dbReference type="ARBA" id="ARBA00004123"/>
    </source>
</evidence>
<keyword evidence="4" id="KW-0677">Repeat</keyword>
<dbReference type="OrthoDB" id="8922241at2759"/>
<proteinExistence type="inferred from homology"/>
<keyword evidence="10" id="KW-0539">Nucleus</keyword>
<dbReference type="FunFam" id="3.30.160.60:FF:000202">
    <property type="entry name" value="Zinc finger protein 574"/>
    <property type="match status" value="1"/>
</dbReference>
<comment type="caution">
    <text evidence="14">The sequence shown here is derived from an EMBL/GenBank/DDBJ whole genome shotgun (WGS) entry which is preliminary data.</text>
</comment>
<dbReference type="Pfam" id="PF00096">
    <property type="entry name" value="zf-C2H2"/>
    <property type="match status" value="2"/>
</dbReference>
<evidence type="ECO:0000256" key="4">
    <source>
        <dbReference type="ARBA" id="ARBA00022737"/>
    </source>
</evidence>
<feature type="domain" description="C2H2-type" evidence="13">
    <location>
        <begin position="318"/>
        <end position="345"/>
    </location>
</feature>
<evidence type="ECO:0000259" key="13">
    <source>
        <dbReference type="PROSITE" id="PS50157"/>
    </source>
</evidence>
<feature type="domain" description="C2H2-type" evidence="13">
    <location>
        <begin position="346"/>
        <end position="373"/>
    </location>
</feature>